<keyword evidence="4" id="KW-1185">Reference proteome</keyword>
<organism evidence="3 4">
    <name type="scientific">Anaerocolumna jejuensis DSM 15929</name>
    <dbReference type="NCBI Taxonomy" id="1121322"/>
    <lineage>
        <taxon>Bacteria</taxon>
        <taxon>Bacillati</taxon>
        <taxon>Bacillota</taxon>
        <taxon>Clostridia</taxon>
        <taxon>Lachnospirales</taxon>
        <taxon>Lachnospiraceae</taxon>
        <taxon>Anaerocolumna</taxon>
    </lineage>
</organism>
<dbReference type="SUPFAM" id="SSF46689">
    <property type="entry name" value="Homeodomain-like"/>
    <property type="match status" value="1"/>
</dbReference>
<evidence type="ECO:0000313" key="4">
    <source>
        <dbReference type="Proteomes" id="UP000184386"/>
    </source>
</evidence>
<dbReference type="AlphaFoldDB" id="A0A1M6M3C3"/>
<keyword evidence="3" id="KW-0418">Kinase</keyword>
<dbReference type="Proteomes" id="UP000184386">
    <property type="component" value="Unassembled WGS sequence"/>
</dbReference>
<dbReference type="EMBL" id="FRAC01000007">
    <property type="protein sequence ID" value="SHJ77897.1"/>
    <property type="molecule type" value="Genomic_DNA"/>
</dbReference>
<dbReference type="PANTHER" id="PTHR21064:SF6">
    <property type="entry name" value="AMINOGLYCOSIDE PHOSPHOTRANSFERASE DOMAIN-CONTAINING PROTEIN"/>
    <property type="match status" value="1"/>
</dbReference>
<evidence type="ECO:0000259" key="2">
    <source>
        <dbReference type="Pfam" id="PF01636"/>
    </source>
</evidence>
<dbReference type="Pfam" id="PF01636">
    <property type="entry name" value="APH"/>
    <property type="match status" value="1"/>
</dbReference>
<reference evidence="3 4" key="1">
    <citation type="submission" date="2016-11" db="EMBL/GenBank/DDBJ databases">
        <authorList>
            <person name="Jaros S."/>
            <person name="Januszkiewicz K."/>
            <person name="Wedrychowicz H."/>
        </authorList>
    </citation>
    <scope>NUCLEOTIDE SEQUENCE [LARGE SCALE GENOMIC DNA]</scope>
    <source>
        <strain evidence="3 4">DSM 15929</strain>
    </source>
</reference>
<sequence length="394" mass="46626">MKYINGQEVLPEDLLKEIRKYAEGVYVYIPKSDWKKNKWGEKTNYHREMELRNRHIYDKYLEGVEIAAISECYHLSANSVRRIILSQKRKMEPVIIMMKELIKEWNLEGEPVQIYHSAWNINNTYVLKEYDDPNALQRNLMMMRTLYEAGIPVPKIIQLPDQQDYLERNNKLYVLTAKLKGRNIVKLQECDSRWFFEFGILLAKLHIAFQECEKKISFWNNSMLEEMNGWVNRDLHKFNPDYLKQDDIKASIDELAQIYDELPKQLIHRDVHLGNFLFDNGVFSGYIDFDLSQRNIRIFDLCYFLLGILLEEDNNRVEKQKWYEIIRQVIGGYDSIAALSTLEKKAVTCVMKNIEILFTAYFLGIGDEKLAKDSADIYTFVKLNEEKIQKAVLV</sequence>
<keyword evidence="3" id="KW-0808">Transferase</keyword>
<dbReference type="STRING" id="1121322.SAMN02745136_00823"/>
<dbReference type="PANTHER" id="PTHR21064">
    <property type="entry name" value="AMINOGLYCOSIDE PHOSPHOTRANSFERASE DOMAIN-CONTAINING PROTEIN-RELATED"/>
    <property type="match status" value="1"/>
</dbReference>
<evidence type="ECO:0000256" key="1">
    <source>
        <dbReference type="ARBA" id="ARBA00038240"/>
    </source>
</evidence>
<dbReference type="InterPro" id="IPR009057">
    <property type="entry name" value="Homeodomain-like_sf"/>
</dbReference>
<dbReference type="SUPFAM" id="SSF56112">
    <property type="entry name" value="Protein kinase-like (PK-like)"/>
    <property type="match status" value="1"/>
</dbReference>
<dbReference type="NCBIfam" id="NF040785">
    <property type="entry name" value="CD3324_fam"/>
    <property type="match status" value="1"/>
</dbReference>
<dbReference type="InterPro" id="IPR049739">
    <property type="entry name" value="YraL-like"/>
</dbReference>
<protein>
    <submittedName>
        <fullName evidence="3">Putative homoserine kinase type II (Protein kinase fold)</fullName>
    </submittedName>
</protein>
<dbReference type="Gene3D" id="3.30.200.20">
    <property type="entry name" value="Phosphorylase Kinase, domain 1"/>
    <property type="match status" value="1"/>
</dbReference>
<dbReference type="InterPro" id="IPR011009">
    <property type="entry name" value="Kinase-like_dom_sf"/>
</dbReference>
<dbReference type="InterPro" id="IPR002575">
    <property type="entry name" value="Aminoglycoside_PTrfase"/>
</dbReference>
<dbReference type="Gene3D" id="3.90.1200.10">
    <property type="match status" value="1"/>
</dbReference>
<accession>A0A1M6M3C3</accession>
<feature type="domain" description="Aminoglycoside phosphotransferase" evidence="2">
    <location>
        <begin position="124"/>
        <end position="305"/>
    </location>
</feature>
<name>A0A1M6M3C3_9FIRM</name>
<proteinExistence type="inferred from homology"/>
<gene>
    <name evidence="3" type="ORF">SAMN02745136_00823</name>
</gene>
<dbReference type="InterPro" id="IPR050249">
    <property type="entry name" value="Pseudomonas-type_ThrB"/>
</dbReference>
<comment type="similarity">
    <text evidence="1">Belongs to the pseudomonas-type ThrB family.</text>
</comment>
<dbReference type="GO" id="GO:0019202">
    <property type="term" value="F:amino acid kinase activity"/>
    <property type="evidence" value="ECO:0007669"/>
    <property type="project" value="TreeGrafter"/>
</dbReference>
<evidence type="ECO:0000313" key="3">
    <source>
        <dbReference type="EMBL" id="SHJ77897.1"/>
    </source>
</evidence>